<dbReference type="PANTHER" id="PTHR13052">
    <property type="entry name" value="NFRKB-RELATED"/>
    <property type="match status" value="1"/>
</dbReference>
<proteinExistence type="predicted"/>
<comment type="caution">
    <text evidence="5">The sequence shown here is derived from an EMBL/GenBank/DDBJ whole genome shotgun (WGS) entry which is preliminary data.</text>
</comment>
<dbReference type="PROSITE" id="PS51916">
    <property type="entry name" value="DEUBAD"/>
    <property type="match status" value="1"/>
</dbReference>
<dbReference type="EMBL" id="JBBWWR010000007">
    <property type="protein sequence ID" value="KAK8963398.1"/>
    <property type="molecule type" value="Genomic_DNA"/>
</dbReference>
<keyword evidence="2" id="KW-0539">Nucleus</keyword>
<name>A0ABR2MK98_9ASPA</name>
<dbReference type="InterPro" id="IPR024867">
    <property type="entry name" value="NFRKB"/>
</dbReference>
<feature type="region of interest" description="Disordered" evidence="3">
    <location>
        <begin position="446"/>
        <end position="465"/>
    </location>
</feature>
<dbReference type="InterPro" id="IPR044867">
    <property type="entry name" value="DEUBAD_dom"/>
</dbReference>
<evidence type="ECO:0000256" key="3">
    <source>
        <dbReference type="SAM" id="MobiDB-lite"/>
    </source>
</evidence>
<reference evidence="5 6" key="1">
    <citation type="journal article" date="2022" name="Nat. Plants">
        <title>Genomes of leafy and leafless Platanthera orchids illuminate the evolution of mycoheterotrophy.</title>
        <authorList>
            <person name="Li M.H."/>
            <person name="Liu K.W."/>
            <person name="Li Z."/>
            <person name="Lu H.C."/>
            <person name="Ye Q.L."/>
            <person name="Zhang D."/>
            <person name="Wang J.Y."/>
            <person name="Li Y.F."/>
            <person name="Zhong Z.M."/>
            <person name="Liu X."/>
            <person name="Yu X."/>
            <person name="Liu D.K."/>
            <person name="Tu X.D."/>
            <person name="Liu B."/>
            <person name="Hao Y."/>
            <person name="Liao X.Y."/>
            <person name="Jiang Y.T."/>
            <person name="Sun W.H."/>
            <person name="Chen J."/>
            <person name="Chen Y.Q."/>
            <person name="Ai Y."/>
            <person name="Zhai J.W."/>
            <person name="Wu S.S."/>
            <person name="Zhou Z."/>
            <person name="Hsiao Y.Y."/>
            <person name="Wu W.L."/>
            <person name="Chen Y.Y."/>
            <person name="Lin Y.F."/>
            <person name="Hsu J.L."/>
            <person name="Li C.Y."/>
            <person name="Wang Z.W."/>
            <person name="Zhao X."/>
            <person name="Zhong W.Y."/>
            <person name="Ma X.K."/>
            <person name="Ma L."/>
            <person name="Huang J."/>
            <person name="Chen G.Z."/>
            <person name="Huang M.Z."/>
            <person name="Huang L."/>
            <person name="Peng D.H."/>
            <person name="Luo Y.B."/>
            <person name="Zou S.Q."/>
            <person name="Chen S.P."/>
            <person name="Lan S."/>
            <person name="Tsai W.C."/>
            <person name="Van de Peer Y."/>
            <person name="Liu Z.J."/>
        </authorList>
    </citation>
    <scope>NUCLEOTIDE SEQUENCE [LARGE SCALE GENOMIC DNA]</scope>
    <source>
        <strain evidence="5">Lor288</strain>
    </source>
</reference>
<dbReference type="Proteomes" id="UP001412067">
    <property type="component" value="Unassembled WGS sequence"/>
</dbReference>
<evidence type="ECO:0000256" key="1">
    <source>
        <dbReference type="ARBA" id="ARBA00004123"/>
    </source>
</evidence>
<organism evidence="5 6">
    <name type="scientific">Platanthera guangdongensis</name>
    <dbReference type="NCBI Taxonomy" id="2320717"/>
    <lineage>
        <taxon>Eukaryota</taxon>
        <taxon>Viridiplantae</taxon>
        <taxon>Streptophyta</taxon>
        <taxon>Embryophyta</taxon>
        <taxon>Tracheophyta</taxon>
        <taxon>Spermatophyta</taxon>
        <taxon>Magnoliopsida</taxon>
        <taxon>Liliopsida</taxon>
        <taxon>Asparagales</taxon>
        <taxon>Orchidaceae</taxon>
        <taxon>Orchidoideae</taxon>
        <taxon>Orchideae</taxon>
        <taxon>Orchidinae</taxon>
        <taxon>Platanthera</taxon>
    </lineage>
</organism>
<accession>A0ABR2MK98</accession>
<keyword evidence="6" id="KW-1185">Reference proteome</keyword>
<dbReference type="CDD" id="cd21865">
    <property type="entry name" value="DEUBAD_NFRKB"/>
    <property type="match status" value="1"/>
</dbReference>
<evidence type="ECO:0000313" key="5">
    <source>
        <dbReference type="EMBL" id="KAK8963398.1"/>
    </source>
</evidence>
<evidence type="ECO:0000259" key="4">
    <source>
        <dbReference type="PROSITE" id="PS51916"/>
    </source>
</evidence>
<protein>
    <recommendedName>
        <fullName evidence="4">DEUBAD domain-containing protein</fullName>
    </recommendedName>
</protein>
<dbReference type="PANTHER" id="PTHR13052:SF3">
    <property type="entry name" value="NUCLEAR FACTOR RELATED TO KAPPA-B-BINDING PROTEIN"/>
    <property type="match status" value="1"/>
</dbReference>
<gene>
    <name evidence="5" type="ORF">KSP40_PGU015674</name>
</gene>
<feature type="domain" description="DEUBAD" evidence="4">
    <location>
        <begin position="110"/>
        <end position="223"/>
    </location>
</feature>
<sequence length="587" mass="67286">MAFCLDTKSHKNLWLRSVTNLLNTVSYCRCSQFFFSCGPLVPMGLVKIRHRGPVKDNYAHQFPLNYIEDELAQEDRFPSGEDQNNDPDESNFSDPGCEYALVNDHILTIPFELYELTNLKDILCLETWNFCLTEEERFHLAAYLPDMDQETFELTIIELLRGDNLYFGSPLEILFHKLKGGFYSLQVTRHRERLRFLHERRHYHSLRSYHESLGQKFVEMRRVWHNSRPNTSLEERVQILKEKRNQNPVYLVDLNAFPHDVEHPSKVMGLPRKTTFINDEERVNHGPPMDLNNLNSRRKAKGVLKLKTPEAGSTLKKIDPSLHSEIREPYRRPPKGVLKVKPKSATVVESLRAKIVLRDRTSGSIFCSKLSPHSAQSAGDGSIYRGSPMPKRNSLSICSRPSDNAQSISRKMNMDKGMRKSSGDSSCFEDSFGGWKMGVLRPTSSKIYPSARDNDRRKPMPLGVGVPKSVVKNPITTIAYPMLPMSPDRSEYLHRDERDGDASAEEGCRFPITYKRKKPHTKLNTLRNQKQPPMVSGIAPAAADGTIFNQVEKTKTIRIRVKGWNDYREMILDGQHFGSPSMYLKDS</sequence>
<evidence type="ECO:0000256" key="2">
    <source>
        <dbReference type="ARBA" id="ARBA00023242"/>
    </source>
</evidence>
<evidence type="ECO:0000313" key="6">
    <source>
        <dbReference type="Proteomes" id="UP001412067"/>
    </source>
</evidence>
<comment type="subcellular location">
    <subcellularLocation>
        <location evidence="1">Nucleus</location>
    </subcellularLocation>
</comment>